<dbReference type="Pfam" id="PF07992">
    <property type="entry name" value="Pyr_redox_2"/>
    <property type="match status" value="1"/>
</dbReference>
<proteinExistence type="inferred from homology"/>
<feature type="domain" description="SoxA A3" evidence="6">
    <location>
        <begin position="516"/>
        <end position="596"/>
    </location>
</feature>
<comment type="caution">
    <text evidence="7">The sequence shown here is derived from an EMBL/GenBank/DDBJ whole genome shotgun (WGS) entry which is preliminary data.</text>
</comment>
<evidence type="ECO:0000313" key="8">
    <source>
        <dbReference type="Proteomes" id="UP000659172"/>
    </source>
</evidence>
<sequence>MSGANRIAGQGRLTPARTARFTFDGKSYEALEGDTVASALLANGVHLVGRSFKYHRPRGIVSAGPEEPNALIDVARDAARRQPNVRATVQEVFDGMKVTSQNRWPSLTFDVGGLNNLMSPFFAAGFYYKTFMWPKAAWEKVYEPVIRRAAGLGTAPTEEDPDHYANRYATCDVLVVGAGVAGLSAALAAAATGARVILCDEQPEVGGALHYDRSVTVDGKEGFVWAQEAAAKLAAMENVTVLSRTTAFGYYNHNFVGLVERVTDHVARPDRKAPRERLWQVRAKRVILATGAIERHMVFGNNDRPGIMLASAARTYLNHFGVAVGKKVAIYTANDSAYEAAFDLKRAGVQIAAIIDSRSKPGDAVLNEARSHGIEVLPGHSVVDTKGHRRVSSITVVRNGGGGKRSIAVDALLTSAGWTPSVHLFSQSRGKVAYNAETGQFLPGTYAQDCLSVGACNGTNGLQATIEEALAAGELMARATGNDGGEKVELRGENAFEWTGGMAGAAEGAGADTNVKAFIDFQNDVCAKDIRLAVREGMHSIEHIKRFTTNGMATDQGKLSNLHGLAIAAETLGREIPKVGLTTFRAPYTPVTFGTIINHSRGDLFDPARKTPMHAWEEAHGALFEDVGNWKRAWYYPRAGETMQEAVDRECRTVRAVAGVFDASTLGKIEVVGPDAAEFLNLMYTNAWDTLKPGRCRYGIMLREDGFVYDDGVVGRIAEDRFHVTTTTGGAPRVMNHMEDYLQTEFPHLKVWLTSTTEQWAVIAVQGPKAREIIAPLVEGIDISNEAFPHMSVREGKICGVPTRLFRMSFTGEAGYEVNVPADYGQAVWEAIWARAETLGACAYGTETMHVLRAEKGYIIVGQDTDGTVTPFDAGLAWAVSKKKTDFVGIRGLKRPDLVKEGRKQLVGLRTKDPKLVLEEGAQIVADPNQPMPMKMLGHVTSAYWSENCGHSIAFALVEGGHSRTGQTLYVPMPDRTVAVEVTDMVFIDKEGARLNG</sequence>
<dbReference type="RefSeq" id="WP_176949721.1">
    <property type="nucleotide sequence ID" value="NZ_JABXYK010000005.1"/>
</dbReference>
<name>A0ABX2QDF3_9HYPH</name>
<dbReference type="InterPro" id="IPR027266">
    <property type="entry name" value="TrmE/GcvT-like"/>
</dbReference>
<evidence type="ECO:0000259" key="3">
    <source>
        <dbReference type="Pfam" id="PF01571"/>
    </source>
</evidence>
<dbReference type="Pfam" id="PF01571">
    <property type="entry name" value="GCV_T"/>
    <property type="match status" value="1"/>
</dbReference>
<dbReference type="Gene3D" id="3.10.20.440">
    <property type="entry name" value="2Fe-2S iron-sulphur cluster binding domain, sarcosine oxidase, alpha subunit, N-terminal domain"/>
    <property type="match status" value="1"/>
</dbReference>
<dbReference type="PIRSF" id="PIRSF037980">
    <property type="entry name" value="SoxA"/>
    <property type="match status" value="1"/>
</dbReference>
<dbReference type="Pfam" id="PF13510">
    <property type="entry name" value="Fer2_4"/>
    <property type="match status" value="1"/>
</dbReference>
<dbReference type="PRINTS" id="PR00469">
    <property type="entry name" value="PNDRDTASEII"/>
</dbReference>
<dbReference type="InterPro" id="IPR042204">
    <property type="entry name" value="2Fe-2S-bd_N"/>
</dbReference>
<dbReference type="Gene3D" id="3.50.50.60">
    <property type="entry name" value="FAD/NAD(P)-binding domain"/>
    <property type="match status" value="1"/>
</dbReference>
<protein>
    <submittedName>
        <fullName evidence="7">Sarcosine oxidase subunit alpha</fullName>
    </submittedName>
</protein>
<dbReference type="InterPro" id="IPR006277">
    <property type="entry name" value="Sarcosine_oxidase_asu"/>
</dbReference>
<comment type="similarity">
    <text evidence="1">Belongs to the GcvT family.</text>
</comment>
<dbReference type="Gene3D" id="1.10.10.1100">
    <property type="entry name" value="BFD-like [2Fe-2S]-binding domain"/>
    <property type="match status" value="1"/>
</dbReference>
<evidence type="ECO:0000259" key="6">
    <source>
        <dbReference type="Pfam" id="PF17806"/>
    </source>
</evidence>
<dbReference type="Pfam" id="PF08669">
    <property type="entry name" value="GCV_T_C"/>
    <property type="match status" value="1"/>
</dbReference>
<dbReference type="PANTHER" id="PTHR43757:SF2">
    <property type="entry name" value="AMINOMETHYLTRANSFERASE, MITOCHONDRIAL"/>
    <property type="match status" value="1"/>
</dbReference>
<dbReference type="InterPro" id="IPR041854">
    <property type="entry name" value="BFD-like_2Fe2S-bd_dom_sf"/>
</dbReference>
<gene>
    <name evidence="7" type="ORF">HV823_10845</name>
</gene>
<dbReference type="InterPro" id="IPR013977">
    <property type="entry name" value="GcvT_C"/>
</dbReference>
<evidence type="ECO:0000256" key="2">
    <source>
        <dbReference type="ARBA" id="ARBA00023002"/>
    </source>
</evidence>
<evidence type="ECO:0000259" key="5">
    <source>
        <dbReference type="Pfam" id="PF08669"/>
    </source>
</evidence>
<feature type="domain" description="GCVT N-terminal" evidence="3">
    <location>
        <begin position="613"/>
        <end position="884"/>
    </location>
</feature>
<keyword evidence="2" id="KW-0560">Oxidoreductase</keyword>
<feature type="domain" description="Aminomethyltransferase C-terminal" evidence="5">
    <location>
        <begin position="904"/>
        <end position="989"/>
    </location>
</feature>
<reference evidence="7 8" key="1">
    <citation type="submission" date="2020-06" db="EMBL/GenBank/DDBJ databases">
        <title>Rhizobium sp.nov. isolated from the tomato plant.</title>
        <authorList>
            <person name="Thin K.K."/>
            <person name="Zhang X."/>
            <person name="He S."/>
        </authorList>
    </citation>
    <scope>NUCLEOTIDE SEQUENCE [LARGE SCALE GENOMIC DNA]</scope>
    <source>
        <strain evidence="7 8">DBTS2</strain>
    </source>
</reference>
<dbReference type="NCBIfam" id="TIGR01372">
    <property type="entry name" value="soxA"/>
    <property type="match status" value="1"/>
</dbReference>
<dbReference type="SUPFAM" id="SSF51905">
    <property type="entry name" value="FAD/NAD(P)-binding domain"/>
    <property type="match status" value="1"/>
</dbReference>
<keyword evidence="8" id="KW-1185">Reference proteome</keyword>
<feature type="domain" description="FAD/NAD(P)-binding" evidence="4">
    <location>
        <begin position="172"/>
        <end position="431"/>
    </location>
</feature>
<dbReference type="Gene3D" id="3.30.1360.120">
    <property type="entry name" value="Probable tRNA modification gtpase trme, domain 1"/>
    <property type="match status" value="1"/>
</dbReference>
<dbReference type="InterPro" id="IPR028896">
    <property type="entry name" value="GcvT/YgfZ/DmdA"/>
</dbReference>
<dbReference type="Proteomes" id="UP000659172">
    <property type="component" value="Unassembled WGS sequence"/>
</dbReference>
<evidence type="ECO:0000313" key="7">
    <source>
        <dbReference type="EMBL" id="NVP55747.1"/>
    </source>
</evidence>
<evidence type="ECO:0000256" key="1">
    <source>
        <dbReference type="ARBA" id="ARBA00008609"/>
    </source>
</evidence>
<dbReference type="PRINTS" id="PR00368">
    <property type="entry name" value="FADPNR"/>
</dbReference>
<organism evidence="7 8">
    <name type="scientific">Mycoplana rhizolycopersici</name>
    <dbReference type="NCBI Taxonomy" id="2746702"/>
    <lineage>
        <taxon>Bacteria</taxon>
        <taxon>Pseudomonadati</taxon>
        <taxon>Pseudomonadota</taxon>
        <taxon>Alphaproteobacteria</taxon>
        <taxon>Hyphomicrobiales</taxon>
        <taxon>Rhizobiaceae</taxon>
        <taxon>Mycoplana</taxon>
    </lineage>
</organism>
<dbReference type="SUPFAM" id="SSF101790">
    <property type="entry name" value="Aminomethyltransferase beta-barrel domain"/>
    <property type="match status" value="1"/>
</dbReference>
<dbReference type="InterPro" id="IPR029043">
    <property type="entry name" value="GcvT/YgfZ_C"/>
</dbReference>
<dbReference type="InterPro" id="IPR041117">
    <property type="entry name" value="SoxA_A3"/>
</dbReference>
<dbReference type="PANTHER" id="PTHR43757">
    <property type="entry name" value="AMINOMETHYLTRANSFERASE"/>
    <property type="match status" value="1"/>
</dbReference>
<evidence type="ECO:0000259" key="4">
    <source>
        <dbReference type="Pfam" id="PF07992"/>
    </source>
</evidence>
<dbReference type="InterPro" id="IPR006222">
    <property type="entry name" value="GCVT_N"/>
</dbReference>
<dbReference type="EMBL" id="JABXYK010000005">
    <property type="protein sequence ID" value="NVP55747.1"/>
    <property type="molecule type" value="Genomic_DNA"/>
</dbReference>
<dbReference type="InterPro" id="IPR036188">
    <property type="entry name" value="FAD/NAD-bd_sf"/>
</dbReference>
<dbReference type="Pfam" id="PF17806">
    <property type="entry name" value="SO_alpha_A3"/>
    <property type="match status" value="1"/>
</dbReference>
<dbReference type="InterPro" id="IPR023753">
    <property type="entry name" value="FAD/NAD-binding_dom"/>
</dbReference>
<dbReference type="SUPFAM" id="SSF103025">
    <property type="entry name" value="Folate-binding domain"/>
    <property type="match status" value="1"/>
</dbReference>
<accession>A0ABX2QDF3</accession>